<evidence type="ECO:0000256" key="1">
    <source>
        <dbReference type="SAM" id="MobiDB-lite"/>
    </source>
</evidence>
<evidence type="ECO:0000313" key="2">
    <source>
        <dbReference type="EMBL" id="HGF99491.1"/>
    </source>
</evidence>
<comment type="caution">
    <text evidence="2">The sequence shown here is derived from an EMBL/GenBank/DDBJ whole genome shotgun (WGS) entry which is preliminary data.</text>
</comment>
<protein>
    <submittedName>
        <fullName evidence="2">DUF928 domain-containing protein</fullName>
    </submittedName>
</protein>
<reference evidence="2" key="1">
    <citation type="journal article" date="2020" name="mSystems">
        <title>Genome- and Community-Level Interaction Insights into Carbon Utilization and Element Cycling Functions of Hydrothermarchaeota in Hydrothermal Sediment.</title>
        <authorList>
            <person name="Zhou Z."/>
            <person name="Liu Y."/>
            <person name="Xu W."/>
            <person name="Pan J."/>
            <person name="Luo Z.H."/>
            <person name="Li M."/>
        </authorList>
    </citation>
    <scope>NUCLEOTIDE SEQUENCE [LARGE SCALE GENOMIC DNA]</scope>
    <source>
        <strain evidence="2">SpSt-374</strain>
    </source>
</reference>
<sequence>MGNNTDLAKTIFSVTLAGTVAIGTGWGEAAKAIGQQLAPATAHDGTLLSLEFKPPGDAIPTNTVGGGTRGTINFRPPGDATPNNTSSGGTRGVSFRPPGDATPNNTSSGGTRGVSFRPPGDAAPSNTASGGSRNPDIPAMTPVLPQNRYGRTVSARPTFYVFVPPTTSREVFFSIQDENRNHHYQTTLSIKSGGGLVGVTLPDDAPELEMGKNYQWFFVLLPPGGTLRPDSYGVQGWVKRVEAPTLGVGNLEPLQIATLYASNGIWYDTVERLVAAKTSQPSDATIVNEWQDLLGQVGLEAIAPWQINEQL</sequence>
<dbReference type="InterPro" id="IPR010328">
    <property type="entry name" value="DUF928"/>
</dbReference>
<gene>
    <name evidence="2" type="ORF">ENR15_02165</name>
</gene>
<dbReference type="AlphaFoldDB" id="A0A7C3VEN6"/>
<feature type="region of interest" description="Disordered" evidence="1">
    <location>
        <begin position="53"/>
        <end position="144"/>
    </location>
</feature>
<dbReference type="Pfam" id="PF06051">
    <property type="entry name" value="DUF928"/>
    <property type="match status" value="1"/>
</dbReference>
<organism evidence="2">
    <name type="scientific">Planktothricoides sp. SpSt-374</name>
    <dbReference type="NCBI Taxonomy" id="2282167"/>
    <lineage>
        <taxon>Bacteria</taxon>
        <taxon>Bacillati</taxon>
        <taxon>Cyanobacteriota</taxon>
        <taxon>Cyanophyceae</taxon>
        <taxon>Oscillatoriophycideae</taxon>
        <taxon>Oscillatoriales</taxon>
        <taxon>Oscillatoriaceae</taxon>
        <taxon>Planktothricoides</taxon>
    </lineage>
</organism>
<proteinExistence type="predicted"/>
<accession>A0A7C3VEN6</accession>
<dbReference type="EMBL" id="DSPX01000017">
    <property type="protein sequence ID" value="HGF99491.1"/>
    <property type="molecule type" value="Genomic_DNA"/>
</dbReference>
<name>A0A7C3VEN6_9CYAN</name>